<evidence type="ECO:0000256" key="1">
    <source>
        <dbReference type="ARBA" id="ARBA00005466"/>
    </source>
</evidence>
<dbReference type="SUPFAM" id="SSF56176">
    <property type="entry name" value="FAD-binding/transporter-associated domain-like"/>
    <property type="match status" value="1"/>
</dbReference>
<proteinExistence type="inferred from homology"/>
<dbReference type="InterPro" id="IPR016167">
    <property type="entry name" value="FAD-bd_PCMH_sub1"/>
</dbReference>
<dbReference type="InterPro" id="IPR016169">
    <property type="entry name" value="FAD-bd_PCMH_sub2"/>
</dbReference>
<evidence type="ECO:0000259" key="5">
    <source>
        <dbReference type="PROSITE" id="PS51387"/>
    </source>
</evidence>
<dbReference type="InterPro" id="IPR006094">
    <property type="entry name" value="Oxid_FAD_bind_N"/>
</dbReference>
<accession>A0ABP0CJF4</accession>
<comment type="similarity">
    <text evidence="1">Belongs to the oxygen-dependent FAD-linked oxidoreductase family.</text>
</comment>
<dbReference type="InterPro" id="IPR012951">
    <property type="entry name" value="BBE"/>
</dbReference>
<dbReference type="PROSITE" id="PS51387">
    <property type="entry name" value="FAD_PCMH"/>
    <property type="match status" value="1"/>
</dbReference>
<dbReference type="Gene3D" id="3.30.465.10">
    <property type="match status" value="1"/>
</dbReference>
<evidence type="ECO:0000256" key="2">
    <source>
        <dbReference type="ARBA" id="ARBA00022630"/>
    </source>
</evidence>
<name>A0ABP0CJF4_9PEZI</name>
<reference evidence="6 7" key="1">
    <citation type="submission" date="2024-01" db="EMBL/GenBank/DDBJ databases">
        <authorList>
            <person name="Allen C."/>
            <person name="Tagirdzhanova G."/>
        </authorList>
    </citation>
    <scope>NUCLEOTIDE SEQUENCE [LARGE SCALE GENOMIC DNA]</scope>
</reference>
<evidence type="ECO:0000256" key="4">
    <source>
        <dbReference type="ARBA" id="ARBA00023002"/>
    </source>
</evidence>
<keyword evidence="4" id="KW-0560">Oxidoreductase</keyword>
<evidence type="ECO:0000313" key="6">
    <source>
        <dbReference type="EMBL" id="CAK7232016.1"/>
    </source>
</evidence>
<dbReference type="Gene3D" id="3.30.43.10">
    <property type="entry name" value="Uridine Diphospho-n-acetylenolpyruvylglucosamine Reductase, domain 2"/>
    <property type="match status" value="1"/>
</dbReference>
<comment type="caution">
    <text evidence="6">The sequence shown here is derived from an EMBL/GenBank/DDBJ whole genome shotgun (WGS) entry which is preliminary data.</text>
</comment>
<evidence type="ECO:0000256" key="3">
    <source>
        <dbReference type="ARBA" id="ARBA00022827"/>
    </source>
</evidence>
<evidence type="ECO:0000313" key="7">
    <source>
        <dbReference type="Proteomes" id="UP001642482"/>
    </source>
</evidence>
<dbReference type="Pfam" id="PF08031">
    <property type="entry name" value="BBE"/>
    <property type="match status" value="1"/>
</dbReference>
<keyword evidence="7" id="KW-1185">Reference proteome</keyword>
<keyword evidence="3" id="KW-0274">FAD</keyword>
<organism evidence="6 7">
    <name type="scientific">Sporothrix eucalyptigena</name>
    <dbReference type="NCBI Taxonomy" id="1812306"/>
    <lineage>
        <taxon>Eukaryota</taxon>
        <taxon>Fungi</taxon>
        <taxon>Dikarya</taxon>
        <taxon>Ascomycota</taxon>
        <taxon>Pezizomycotina</taxon>
        <taxon>Sordariomycetes</taxon>
        <taxon>Sordariomycetidae</taxon>
        <taxon>Ophiostomatales</taxon>
        <taxon>Ophiostomataceae</taxon>
        <taxon>Sporothrix</taxon>
    </lineage>
</organism>
<dbReference type="Gene3D" id="3.40.462.20">
    <property type="match status" value="1"/>
</dbReference>
<dbReference type="Pfam" id="PF01565">
    <property type="entry name" value="FAD_binding_4"/>
    <property type="match status" value="1"/>
</dbReference>
<dbReference type="InterPro" id="IPR016166">
    <property type="entry name" value="FAD-bd_PCMH"/>
</dbReference>
<dbReference type="PANTHER" id="PTHR42973:SF7">
    <property type="entry name" value="FAD-BINDING PCMH-TYPE DOMAIN-CONTAINING PROTEIN"/>
    <property type="match status" value="1"/>
</dbReference>
<feature type="domain" description="FAD-binding PCMH-type" evidence="5">
    <location>
        <begin position="43"/>
        <end position="209"/>
    </location>
</feature>
<sequence>MAPGSASTAAMLRDYLQQHPSVKLHVPEDADFRSIKECCILKPEAQPFAIAHPQSAEDVQALVRFCVHNDVDFVVRAGGHDTTGRSQVHDALTIDMRAFNSVIVDRASLTVRVGGGALHRDVSAELQKYGLVTPVGSIGSVGYTGWATLGGYGPFSPRLGPGVDQIISVQLVNPKGELIEAGEELLTGIRGGGGIFGIIVETTIKAFPLKEIVAGLLVVDPTDLAADWQAFATAYQSWRDDENDALPAELYIQPFGIPFPGAGNVFALGLTWTGSDHDEANRWINKVADALATGTGRPPIIKQAAPTSVFDYAEQNEKMLTYGVYGRVYPLNFRAYTAKTAAILARYNLSIPGSECGISIHSLRSPPANKSSVFGTRVDHNMLEVIALAKDRDAAEGPVAQWAEACIKELREMDPDNFMESTYVSLGSDADSDYRKIYGSQYERLVSLKTKYDPDNVFKFAVPKIASSK</sequence>
<gene>
    <name evidence="6" type="ORF">SEUCBS140593_008118</name>
</gene>
<dbReference type="InterPro" id="IPR036318">
    <property type="entry name" value="FAD-bd_PCMH-like_sf"/>
</dbReference>
<keyword evidence="2" id="KW-0285">Flavoprotein</keyword>
<dbReference type="Proteomes" id="UP001642482">
    <property type="component" value="Unassembled WGS sequence"/>
</dbReference>
<protein>
    <recommendedName>
        <fullName evidence="5">FAD-binding PCMH-type domain-containing protein</fullName>
    </recommendedName>
</protein>
<dbReference type="InterPro" id="IPR050416">
    <property type="entry name" value="FAD-linked_Oxidoreductase"/>
</dbReference>
<dbReference type="PANTHER" id="PTHR42973">
    <property type="entry name" value="BINDING OXIDOREDUCTASE, PUTATIVE (AFU_ORTHOLOGUE AFUA_1G17690)-RELATED"/>
    <property type="match status" value="1"/>
</dbReference>
<dbReference type="EMBL" id="CAWUHD010000108">
    <property type="protein sequence ID" value="CAK7232016.1"/>
    <property type="molecule type" value="Genomic_DNA"/>
</dbReference>